<protein>
    <submittedName>
        <fullName evidence="2">Conserved domain protein</fullName>
    </submittedName>
</protein>
<dbReference type="Pfam" id="PF14296">
    <property type="entry name" value="O-ag_pol_Wzy"/>
    <property type="match status" value="1"/>
</dbReference>
<comment type="caution">
    <text evidence="2">The sequence shown here is derived from an EMBL/GenBank/DDBJ whole genome shotgun (WGS) entry which is preliminary data.</text>
</comment>
<evidence type="ECO:0000313" key="2">
    <source>
        <dbReference type="EMBL" id="EGC82933.1"/>
    </source>
</evidence>
<feature type="transmembrane region" description="Helical" evidence="1">
    <location>
        <begin position="257"/>
        <end position="279"/>
    </location>
</feature>
<keyword evidence="1" id="KW-1133">Transmembrane helix</keyword>
<dbReference type="EMBL" id="AEXM01000001">
    <property type="protein sequence ID" value="EGC82933.1"/>
    <property type="molecule type" value="Genomic_DNA"/>
</dbReference>
<accession>F0GT91</accession>
<dbReference type="InterPro" id="IPR029468">
    <property type="entry name" value="O-ag_pol_Wzy"/>
</dbReference>
<dbReference type="PATRIC" id="fig|879305.3.peg.22"/>
<proteinExistence type="predicted"/>
<feature type="transmembrane region" description="Helical" evidence="1">
    <location>
        <begin position="180"/>
        <end position="201"/>
    </location>
</feature>
<feature type="transmembrane region" description="Helical" evidence="1">
    <location>
        <begin position="30"/>
        <end position="46"/>
    </location>
</feature>
<reference evidence="2 3" key="1">
    <citation type="submission" date="2011-01" db="EMBL/GenBank/DDBJ databases">
        <authorList>
            <person name="Durkin A.S."/>
            <person name="Madupu R."/>
            <person name="Torralba M."/>
            <person name="Gillis M."/>
            <person name="Methe B."/>
            <person name="Sutton G."/>
            <person name="Nelson K.E."/>
        </authorList>
    </citation>
    <scope>NUCLEOTIDE SEQUENCE [LARGE SCALE GENOMIC DNA]</scope>
    <source>
        <strain evidence="2 3">ACS-065-V-Col13</strain>
    </source>
</reference>
<gene>
    <name evidence="2" type="ORF">HMPREF9290_1648</name>
</gene>
<feature type="transmembrane region" description="Helical" evidence="1">
    <location>
        <begin position="443"/>
        <end position="466"/>
    </location>
</feature>
<dbReference type="Proteomes" id="UP000005286">
    <property type="component" value="Unassembled WGS sequence"/>
</dbReference>
<feature type="transmembrane region" description="Helical" evidence="1">
    <location>
        <begin position="213"/>
        <end position="245"/>
    </location>
</feature>
<sequence length="476" mass="55732">MKFTLRNIIEFTTVITIIVLSVAIPSVDPLFSILLIIWTACMFYSLREIKKRAMLFAFLVSFFIFLIGRDFVKQFLAYKVETLPRNSEIHTWISLIISLITLVLSFNFFSERLEDKDTFKKQLTELGSLYKLSVRQNSLIFFYFSYIFAIISKVAVIIYVKNSSFTQYYIGYSDYLRNNFILYIMSKIEIIMPISWAIYLGTFPKKKEIKFPLFLYVVYLIISLGTGQRSTSMLGLLFLMIYFLFRDREGEVWITKKMVIIVLLSLPFLAFFISFYEVYRQGFRFTSNNIFEGMLKFFYDQGVTSTVVKKAYMYRAFIPDQIYTLEFMHTGILPRLFNIPVYHGNNVEHALYGGSFTHSLSYTIMINSYLSGRGAGSCYIAELFQDFSYPGIILGNIIYGYLIYKISDLSEYKYISNGYKLFIIPFILWAPRGSFTNFISQTLVPSTLITFLFIFTLSYAMIYRYIKAKNISRAKF</sequence>
<dbReference type="RefSeq" id="WP_004833779.1">
    <property type="nucleotide sequence ID" value="NZ_AEXM01000001.1"/>
</dbReference>
<keyword evidence="3" id="KW-1185">Reference proteome</keyword>
<evidence type="ECO:0000313" key="3">
    <source>
        <dbReference type="Proteomes" id="UP000005286"/>
    </source>
</evidence>
<feature type="transmembrane region" description="Helical" evidence="1">
    <location>
        <begin position="92"/>
        <end position="110"/>
    </location>
</feature>
<keyword evidence="1" id="KW-0472">Membrane</keyword>
<dbReference type="AlphaFoldDB" id="F0GT91"/>
<feature type="transmembrane region" description="Helical" evidence="1">
    <location>
        <begin position="7"/>
        <end position="24"/>
    </location>
</feature>
<organism evidence="2 3">
    <name type="scientific">Anaerococcus prevotii ACS-065-V-Col13</name>
    <dbReference type="NCBI Taxonomy" id="879305"/>
    <lineage>
        <taxon>Bacteria</taxon>
        <taxon>Bacillati</taxon>
        <taxon>Bacillota</taxon>
        <taxon>Tissierellia</taxon>
        <taxon>Tissierellales</taxon>
        <taxon>Peptoniphilaceae</taxon>
        <taxon>Anaerococcus</taxon>
    </lineage>
</organism>
<feature type="transmembrane region" description="Helical" evidence="1">
    <location>
        <begin position="53"/>
        <end position="72"/>
    </location>
</feature>
<name>F0GT91_9FIRM</name>
<evidence type="ECO:0000256" key="1">
    <source>
        <dbReference type="SAM" id="Phobius"/>
    </source>
</evidence>
<feature type="transmembrane region" description="Helical" evidence="1">
    <location>
        <begin position="140"/>
        <end position="160"/>
    </location>
</feature>
<dbReference type="eggNOG" id="ENOG502Z9BQ">
    <property type="taxonomic scope" value="Bacteria"/>
</dbReference>
<dbReference type="STRING" id="879305.HMPREF9290_1648"/>
<dbReference type="NCBIfam" id="TIGR04370">
    <property type="entry name" value="glyco_rpt_poly"/>
    <property type="match status" value="1"/>
</dbReference>
<keyword evidence="1" id="KW-0812">Transmembrane</keyword>